<name>A0A183SKT4_SCHSO</name>
<evidence type="ECO:0000313" key="4">
    <source>
        <dbReference type="WBParaSite" id="SSLN_0000498701-mRNA-1"/>
    </source>
</evidence>
<evidence type="ECO:0000256" key="1">
    <source>
        <dbReference type="SAM" id="Coils"/>
    </source>
</evidence>
<feature type="domain" description="Rab-GAP TBC" evidence="3">
    <location>
        <begin position="234"/>
        <end position="429"/>
    </location>
</feature>
<evidence type="ECO:0000259" key="3">
    <source>
        <dbReference type="PROSITE" id="PS50086"/>
    </source>
</evidence>
<dbReference type="PANTHER" id="PTHR47219">
    <property type="entry name" value="RAB GTPASE-ACTIVATING PROTEIN 1-LIKE"/>
    <property type="match status" value="1"/>
</dbReference>
<dbReference type="Gene3D" id="1.10.472.80">
    <property type="entry name" value="Ypt/Rab-GAP domain of gyp1p, domain 3"/>
    <property type="match status" value="1"/>
</dbReference>
<dbReference type="AlphaFoldDB" id="A0A183SKT4"/>
<dbReference type="InterPro" id="IPR050302">
    <property type="entry name" value="Rab_GAP_TBC_domain"/>
</dbReference>
<accession>A0A183SKT4</accession>
<dbReference type="InterPro" id="IPR035969">
    <property type="entry name" value="Rab-GAP_TBC_sf"/>
</dbReference>
<organism evidence="4">
    <name type="scientific">Schistocephalus solidus</name>
    <name type="common">Tapeworm</name>
    <dbReference type="NCBI Taxonomy" id="70667"/>
    <lineage>
        <taxon>Eukaryota</taxon>
        <taxon>Metazoa</taxon>
        <taxon>Spiralia</taxon>
        <taxon>Lophotrochozoa</taxon>
        <taxon>Platyhelminthes</taxon>
        <taxon>Cestoda</taxon>
        <taxon>Eucestoda</taxon>
        <taxon>Diphyllobothriidea</taxon>
        <taxon>Diphyllobothriidae</taxon>
        <taxon>Schistocephalus</taxon>
    </lineage>
</organism>
<feature type="region of interest" description="Disordered" evidence="2">
    <location>
        <begin position="649"/>
        <end position="684"/>
    </location>
</feature>
<dbReference type="GO" id="GO:0005096">
    <property type="term" value="F:GTPase activator activity"/>
    <property type="evidence" value="ECO:0007669"/>
    <property type="project" value="TreeGrafter"/>
</dbReference>
<dbReference type="PANTHER" id="PTHR47219:SF9">
    <property type="entry name" value="GTPASE ACTIVATING PROTEIN AND CENTROSOME-ASSOCIATED, ISOFORM B"/>
    <property type="match status" value="1"/>
</dbReference>
<evidence type="ECO:0000256" key="2">
    <source>
        <dbReference type="SAM" id="MobiDB-lite"/>
    </source>
</evidence>
<sequence length="684" mass="77328">LAFGRFIQDVELTMLTPLPEGLPSEEATALVSGASFVTKASWAPTEPQFEHLNTVTDRDQFVFFTIVCHLIFDLLSKPVSLYCVCRAKVFRQDESFWLSQDRRPCTEDNQLQLTDLTDETGRIYLNKLTMTNLISPFSDVMRSFVKSDSPDKPQNASTQPADVSSEITDSDLMVAWGGLISDWQAKLKALATAPNLSSVASMNPAASDSFTSGPDIAKLGIMFARRIRSLVRRGIPEALRAETWQLLVGHHNIDTRLSDAYRILSTKPCQFDAAIQRDLPRTFPAHDFFKDRKGQEILFQLNRVYALYDEEVGYSQGISFIAAALLLHDQLPDVAKAFEDVGIEAHMFASQWLLTLFTAKFPLNLVFHILDVFLCEGMQFIFKVMITLTRVSRRDLLGLDFEGTLKYFRVTLPKRFRSPEAGKELIATALTAKVSSKKLARFAKDWAMKKAEADALSSPLRALQRESWQLRDQCSRLEKENETLADEVLTSKTNMQKQIEKLEDMVESLKIELFAAQKELVEKQEECDFMEKETRQVAPLSLAPPICAVIDALYDYANIADWVLVTPPQVKNMLRTILEQHKAERQQQAELIQEYKTITSNLSKRVDSLENSTERICRLPSAVVETVMQCSGECRASLDSYLPGWDQTGDSGLTSHAFNPDGRKEDDEEEEVNEEVTSLRRRVG</sequence>
<dbReference type="InterPro" id="IPR000195">
    <property type="entry name" value="Rab-GAP-TBC_dom"/>
</dbReference>
<dbReference type="Pfam" id="PF23436">
    <property type="entry name" value="RabGap-TBC_2"/>
    <property type="match status" value="1"/>
</dbReference>
<feature type="coiled-coil region" evidence="1">
    <location>
        <begin position="460"/>
        <end position="533"/>
    </location>
</feature>
<proteinExistence type="predicted"/>
<dbReference type="SMART" id="SM00164">
    <property type="entry name" value="TBC"/>
    <property type="match status" value="1"/>
</dbReference>
<keyword evidence="1" id="KW-0175">Coiled coil</keyword>
<dbReference type="Gene3D" id="1.10.10.750">
    <property type="entry name" value="Ypt/Rab-GAP domain of gyp1p, domain 1"/>
    <property type="match status" value="1"/>
</dbReference>
<reference evidence="4" key="1">
    <citation type="submission" date="2016-06" db="UniProtKB">
        <authorList>
            <consortium name="WormBaseParasite"/>
        </authorList>
    </citation>
    <scope>IDENTIFICATION</scope>
</reference>
<dbReference type="SUPFAM" id="SSF47923">
    <property type="entry name" value="Ypt/Rab-GAP domain of gyp1p"/>
    <property type="match status" value="2"/>
</dbReference>
<protein>
    <submittedName>
        <fullName evidence="4">Rab-GAP TBC domain-containing protein</fullName>
    </submittedName>
</protein>
<dbReference type="PROSITE" id="PS50086">
    <property type="entry name" value="TBC_RABGAP"/>
    <property type="match status" value="1"/>
</dbReference>
<dbReference type="WBParaSite" id="SSLN_0000498701-mRNA-1">
    <property type="protein sequence ID" value="SSLN_0000498701-mRNA-1"/>
    <property type="gene ID" value="SSLN_0000498701"/>
</dbReference>
<dbReference type="GO" id="GO:0031267">
    <property type="term" value="F:small GTPase binding"/>
    <property type="evidence" value="ECO:0007669"/>
    <property type="project" value="TreeGrafter"/>
</dbReference>